<dbReference type="SUPFAM" id="SSF48452">
    <property type="entry name" value="TPR-like"/>
    <property type="match status" value="1"/>
</dbReference>
<dbReference type="InterPro" id="IPR024552">
    <property type="entry name" value="DUF3856"/>
</dbReference>
<name>A0A934VBH6_9BACT</name>
<protein>
    <recommendedName>
        <fullName evidence="1">DUF3856 domain-containing protein</fullName>
    </recommendedName>
</protein>
<keyword evidence="3" id="KW-1185">Reference proteome</keyword>
<dbReference type="Gene3D" id="1.25.40.10">
    <property type="entry name" value="Tetratricopeptide repeat domain"/>
    <property type="match status" value="1"/>
</dbReference>
<dbReference type="Proteomes" id="UP000600139">
    <property type="component" value="Unassembled WGS sequence"/>
</dbReference>
<accession>A0A934VBH6</accession>
<dbReference type="AlphaFoldDB" id="A0A934VBH6"/>
<evidence type="ECO:0000313" key="3">
    <source>
        <dbReference type="Proteomes" id="UP000600139"/>
    </source>
</evidence>
<evidence type="ECO:0000259" key="1">
    <source>
        <dbReference type="Pfam" id="PF12968"/>
    </source>
</evidence>
<dbReference type="EMBL" id="JAENIK010000011">
    <property type="protein sequence ID" value="MBK1815946.1"/>
    <property type="molecule type" value="Genomic_DNA"/>
</dbReference>
<dbReference type="Pfam" id="PF12968">
    <property type="entry name" value="DUF3856"/>
    <property type="match status" value="1"/>
</dbReference>
<sequence length="316" mass="34973">MLEGIARMRDGDFQSALRHFEDAANLRESQPWQEDPQAAWLLAAAYINRSDVLRALDRRDEAIHSLDRAIHAMRHVPLDQNPDCPERLILAWINRATTCGESGRPAEALTGFSKAEELLERWGTSATPERRLLASMSHANRARVLLDLGRSVGGWSSAGIAVDFLKGLDPTGPVAEASIKARGILCHSLAMLLDEPGGIELAQDWIATATNSAEEALALIRSSGYRAPWLADFVRYGAKIYRTCQPHFLGEFIREWTTGEGPLADDAVLKKEMSRELLLAKAELELRVRARPHESEHVRRAISTLSSLQRAEAALA</sequence>
<dbReference type="InterPro" id="IPR011990">
    <property type="entry name" value="TPR-like_helical_dom_sf"/>
</dbReference>
<gene>
    <name evidence="2" type="ORF">JIN84_09970</name>
</gene>
<reference evidence="2" key="1">
    <citation type="submission" date="2021-01" db="EMBL/GenBank/DDBJ databases">
        <title>Modified the classification status of verrucomicrobia.</title>
        <authorList>
            <person name="Feng X."/>
        </authorList>
    </citation>
    <scope>NUCLEOTIDE SEQUENCE</scope>
    <source>
        <strain evidence="2">JCM 18052</strain>
    </source>
</reference>
<organism evidence="2 3">
    <name type="scientific">Luteolibacter yonseiensis</name>
    <dbReference type="NCBI Taxonomy" id="1144680"/>
    <lineage>
        <taxon>Bacteria</taxon>
        <taxon>Pseudomonadati</taxon>
        <taxon>Verrucomicrobiota</taxon>
        <taxon>Verrucomicrobiia</taxon>
        <taxon>Verrucomicrobiales</taxon>
        <taxon>Verrucomicrobiaceae</taxon>
        <taxon>Luteolibacter</taxon>
    </lineage>
</organism>
<feature type="domain" description="DUF3856" evidence="1">
    <location>
        <begin position="6"/>
        <end position="123"/>
    </location>
</feature>
<comment type="caution">
    <text evidence="2">The sequence shown here is derived from an EMBL/GenBank/DDBJ whole genome shotgun (WGS) entry which is preliminary data.</text>
</comment>
<evidence type="ECO:0000313" key="2">
    <source>
        <dbReference type="EMBL" id="MBK1815946.1"/>
    </source>
</evidence>
<proteinExistence type="predicted"/>